<comment type="caution">
    <text evidence="3">The sequence shown here is derived from an EMBL/GenBank/DDBJ whole genome shotgun (WGS) entry which is preliminary data.</text>
</comment>
<evidence type="ECO:0000256" key="1">
    <source>
        <dbReference type="SAM" id="Coils"/>
    </source>
</evidence>
<sequence length="141" mass="15953">CKLRKEPSRRSFEDELSWTVQQMEMHRRQIEAHQRQLSILERRHAELVTAVSSGGAVSGKLFCMEDVMGSEVASTSSSKSHSTLLGFTNAMAAAEARLHGPRRVERVERVEEQPRPTSANHHPNPAQGWKTVFKAHWPSRV</sequence>
<organism evidence="3 4">
    <name type="scientific">Effrenium voratum</name>
    <dbReference type="NCBI Taxonomy" id="2562239"/>
    <lineage>
        <taxon>Eukaryota</taxon>
        <taxon>Sar</taxon>
        <taxon>Alveolata</taxon>
        <taxon>Dinophyceae</taxon>
        <taxon>Suessiales</taxon>
        <taxon>Symbiodiniaceae</taxon>
        <taxon>Effrenium</taxon>
    </lineage>
</organism>
<proteinExistence type="predicted"/>
<accession>A0AA36JMU5</accession>
<dbReference type="EMBL" id="CAUJNA010003751">
    <property type="protein sequence ID" value="CAJ1409120.1"/>
    <property type="molecule type" value="Genomic_DNA"/>
</dbReference>
<feature type="non-terminal residue" evidence="3">
    <location>
        <position position="141"/>
    </location>
</feature>
<keyword evidence="4" id="KW-1185">Reference proteome</keyword>
<protein>
    <submittedName>
        <fullName evidence="3">Uncharacterized protein</fullName>
    </submittedName>
</protein>
<evidence type="ECO:0000313" key="4">
    <source>
        <dbReference type="Proteomes" id="UP001178507"/>
    </source>
</evidence>
<gene>
    <name evidence="3" type="ORF">EVOR1521_LOCUS30298</name>
</gene>
<dbReference type="AlphaFoldDB" id="A0AA36JMU5"/>
<keyword evidence="1" id="KW-0175">Coiled coil</keyword>
<evidence type="ECO:0000313" key="3">
    <source>
        <dbReference type="EMBL" id="CAJ1409120.1"/>
    </source>
</evidence>
<name>A0AA36JMU5_9DINO</name>
<feature type="region of interest" description="Disordered" evidence="2">
    <location>
        <begin position="109"/>
        <end position="128"/>
    </location>
</feature>
<reference evidence="3" key="1">
    <citation type="submission" date="2023-08" db="EMBL/GenBank/DDBJ databases">
        <authorList>
            <person name="Chen Y."/>
            <person name="Shah S."/>
            <person name="Dougan E. K."/>
            <person name="Thang M."/>
            <person name="Chan C."/>
        </authorList>
    </citation>
    <scope>NUCLEOTIDE SEQUENCE</scope>
</reference>
<evidence type="ECO:0000256" key="2">
    <source>
        <dbReference type="SAM" id="MobiDB-lite"/>
    </source>
</evidence>
<dbReference type="Proteomes" id="UP001178507">
    <property type="component" value="Unassembled WGS sequence"/>
</dbReference>
<feature type="coiled-coil region" evidence="1">
    <location>
        <begin position="23"/>
        <end position="50"/>
    </location>
</feature>